<dbReference type="Proteomes" id="UP001209878">
    <property type="component" value="Unassembled WGS sequence"/>
</dbReference>
<evidence type="ECO:0000313" key="2">
    <source>
        <dbReference type="Proteomes" id="UP001209878"/>
    </source>
</evidence>
<keyword evidence="2" id="KW-1185">Reference proteome</keyword>
<accession>A0AAD9MZ35</accession>
<protein>
    <submittedName>
        <fullName evidence="1">Uncharacterized protein</fullName>
    </submittedName>
</protein>
<gene>
    <name evidence="1" type="ORF">NP493_2733g00004</name>
</gene>
<dbReference type="EMBL" id="JAODUO010002717">
    <property type="protein sequence ID" value="KAK2150775.1"/>
    <property type="molecule type" value="Genomic_DNA"/>
</dbReference>
<organism evidence="1 2">
    <name type="scientific">Ridgeia piscesae</name>
    <name type="common">Tubeworm</name>
    <dbReference type="NCBI Taxonomy" id="27915"/>
    <lineage>
        <taxon>Eukaryota</taxon>
        <taxon>Metazoa</taxon>
        <taxon>Spiralia</taxon>
        <taxon>Lophotrochozoa</taxon>
        <taxon>Annelida</taxon>
        <taxon>Polychaeta</taxon>
        <taxon>Sedentaria</taxon>
        <taxon>Canalipalpata</taxon>
        <taxon>Sabellida</taxon>
        <taxon>Siboglinidae</taxon>
        <taxon>Ridgeia</taxon>
    </lineage>
</organism>
<comment type="caution">
    <text evidence="1">The sequence shown here is derived from an EMBL/GenBank/DDBJ whole genome shotgun (WGS) entry which is preliminary data.</text>
</comment>
<evidence type="ECO:0000313" key="1">
    <source>
        <dbReference type="EMBL" id="KAK2150775.1"/>
    </source>
</evidence>
<reference evidence="1" key="1">
    <citation type="journal article" date="2023" name="Mol. Biol. Evol.">
        <title>Third-Generation Sequencing Reveals the Adaptive Role of the Epigenome in Three Deep-Sea Polychaetes.</title>
        <authorList>
            <person name="Perez M."/>
            <person name="Aroh O."/>
            <person name="Sun Y."/>
            <person name="Lan Y."/>
            <person name="Juniper S.K."/>
            <person name="Young C.R."/>
            <person name="Angers B."/>
            <person name="Qian P.Y."/>
        </authorList>
    </citation>
    <scope>NUCLEOTIDE SEQUENCE</scope>
    <source>
        <strain evidence="1">R07B-5</strain>
    </source>
</reference>
<proteinExistence type="predicted"/>
<sequence length="183" mass="21000">MQRVHTYTRRTIDECNHSFDRYFRCFAVLGRYALEPPVRKEVSVLLNDADNGTCLALAETPRYKFDASDSHWLPHPRQDCWMSGLVIQRCVPDRMKTSFTLTITGHHLSCSTFHFKVGVRKTKWSGCALAGKFTICKWGEAVMSGGLTTCKAACRCDGDDCKHVIVHFPQLYEEWRICEINMD</sequence>
<name>A0AAD9MZ35_RIDPI</name>
<dbReference type="AlphaFoldDB" id="A0AAD9MZ35"/>